<feature type="transmembrane region" description="Helical" evidence="5">
    <location>
        <begin position="116"/>
        <end position="133"/>
    </location>
</feature>
<feature type="transmembrane region" description="Helical" evidence="5">
    <location>
        <begin position="367"/>
        <end position="392"/>
    </location>
</feature>
<feature type="transmembrane region" description="Helical" evidence="5">
    <location>
        <begin position="206"/>
        <end position="231"/>
    </location>
</feature>
<dbReference type="InterPro" id="IPR011701">
    <property type="entry name" value="MFS"/>
</dbReference>
<feature type="transmembrane region" description="Helical" evidence="5">
    <location>
        <begin position="317"/>
        <end position="336"/>
    </location>
</feature>
<dbReference type="Gene3D" id="1.20.1720.10">
    <property type="entry name" value="Multidrug resistance protein D"/>
    <property type="match status" value="1"/>
</dbReference>
<dbReference type="PANTHER" id="PTHR23501:SF197">
    <property type="entry name" value="COMD"/>
    <property type="match status" value="1"/>
</dbReference>
<feature type="transmembrane region" description="Helical" evidence="5">
    <location>
        <begin position="172"/>
        <end position="194"/>
    </location>
</feature>
<feature type="transmembrane region" description="Helical" evidence="5">
    <location>
        <begin position="57"/>
        <end position="76"/>
    </location>
</feature>
<dbReference type="RefSeq" id="WP_249626595.1">
    <property type="nucleotide sequence ID" value="NZ_JBHTCK010000003.1"/>
</dbReference>
<feature type="transmembrane region" description="Helical" evidence="5">
    <location>
        <begin position="446"/>
        <end position="465"/>
    </location>
</feature>
<feature type="transmembrane region" description="Helical" evidence="5">
    <location>
        <begin position="413"/>
        <end position="434"/>
    </location>
</feature>
<evidence type="ECO:0000259" key="6">
    <source>
        <dbReference type="PROSITE" id="PS50850"/>
    </source>
</evidence>
<proteinExistence type="predicted"/>
<protein>
    <submittedName>
        <fullName evidence="7">MFS transporter</fullName>
    </submittedName>
</protein>
<reference evidence="8" key="1">
    <citation type="journal article" date="2019" name="Int. J. Syst. Evol. Microbiol.">
        <title>The Global Catalogue of Microorganisms (GCM) 10K type strain sequencing project: providing services to taxonomists for standard genome sequencing and annotation.</title>
        <authorList>
            <consortium name="The Broad Institute Genomics Platform"/>
            <consortium name="The Broad Institute Genome Sequencing Center for Infectious Disease"/>
            <person name="Wu L."/>
            <person name="Ma J."/>
        </authorList>
    </citation>
    <scope>NUCLEOTIDE SEQUENCE [LARGE SCALE GENOMIC DNA]</scope>
    <source>
        <strain evidence="8">ICMP 19430</strain>
    </source>
</reference>
<evidence type="ECO:0000313" key="7">
    <source>
        <dbReference type="EMBL" id="MFC7351859.1"/>
    </source>
</evidence>
<comment type="caution">
    <text evidence="7">The sequence shown here is derived from an EMBL/GenBank/DDBJ whole genome shotgun (WGS) entry which is preliminary data.</text>
</comment>
<feature type="transmembrane region" description="Helical" evidence="5">
    <location>
        <begin position="343"/>
        <end position="361"/>
    </location>
</feature>
<evidence type="ECO:0000256" key="5">
    <source>
        <dbReference type="SAM" id="Phobius"/>
    </source>
</evidence>
<gene>
    <name evidence="7" type="ORF">ACFQW9_14545</name>
</gene>
<keyword evidence="8" id="KW-1185">Reference proteome</keyword>
<feature type="transmembrane region" description="Helical" evidence="5">
    <location>
        <begin position="88"/>
        <end position="110"/>
    </location>
</feature>
<dbReference type="PRINTS" id="PR01035">
    <property type="entry name" value="TCRTETA"/>
</dbReference>
<evidence type="ECO:0000256" key="3">
    <source>
        <dbReference type="ARBA" id="ARBA00022989"/>
    </source>
</evidence>
<dbReference type="SUPFAM" id="SSF103473">
    <property type="entry name" value="MFS general substrate transporter"/>
    <property type="match status" value="1"/>
</dbReference>
<comment type="subcellular location">
    <subcellularLocation>
        <location evidence="1">Cell membrane</location>
        <topology evidence="1">Multi-pass membrane protein</topology>
    </subcellularLocation>
</comment>
<evidence type="ECO:0000256" key="4">
    <source>
        <dbReference type="ARBA" id="ARBA00023136"/>
    </source>
</evidence>
<accession>A0ABW2MF38</accession>
<dbReference type="Gene3D" id="1.20.1250.20">
    <property type="entry name" value="MFS general substrate transporter like domains"/>
    <property type="match status" value="1"/>
</dbReference>
<organism evidence="7 8">
    <name type="scientific">Streptomyces caviscabies</name>
    <dbReference type="NCBI Taxonomy" id="90079"/>
    <lineage>
        <taxon>Bacteria</taxon>
        <taxon>Bacillati</taxon>
        <taxon>Actinomycetota</taxon>
        <taxon>Actinomycetes</taxon>
        <taxon>Kitasatosporales</taxon>
        <taxon>Streptomycetaceae</taxon>
        <taxon>Streptomyces</taxon>
    </lineage>
</organism>
<sequence>MNNRTSVGLETPEVNSHAGSNTGFLALAAAAFTLAQTAVVPALSVLTTDLGASSADVGWVLTGYLIAAAILTPVFGRLGDLFGKKQMLLVALGCFLVGSVVAAIAPNVWVLVTARVIQGAGSGIIPLCLGIVGDTFPAERRAPALGLISATSGIGAGGGFIMGGLLVDHASWQWIFWAGAIMAVIAIVGTLRLPSSGLRTPGRVDVLGIFVLAVGLTAPLLALSLSATWGWDDARTLGLILGGLIILVGFVFLELRTSDPLIDMRVLARPTMLITNIAMLMFGAGMFGVFSLIPQIAQTPDTIPYGLGLDATGSGLLLLPGALAMLVASVLAGWFAARTRPSVPIVVGAVVAAVGLGLLAVEHGSSGSIIVLSMVAFIGIGLGMATMPAVVLAAAPEGKTGEATSVNTLVRSLGSSVGSQIAATVLATKVMTVAGHELPSEGGITITFWIVAGATLAAGIIACFMPHHKIRRRQGGIGAGEPVTKSAKVNASA</sequence>
<dbReference type="Proteomes" id="UP001596509">
    <property type="component" value="Unassembled WGS sequence"/>
</dbReference>
<keyword evidence="4 5" id="KW-0472">Membrane</keyword>
<dbReference type="EMBL" id="JBHTCK010000003">
    <property type="protein sequence ID" value="MFC7351859.1"/>
    <property type="molecule type" value="Genomic_DNA"/>
</dbReference>
<feature type="transmembrane region" description="Helical" evidence="5">
    <location>
        <begin position="276"/>
        <end position="297"/>
    </location>
</feature>
<evidence type="ECO:0000256" key="2">
    <source>
        <dbReference type="ARBA" id="ARBA00022692"/>
    </source>
</evidence>
<feature type="transmembrane region" description="Helical" evidence="5">
    <location>
        <begin position="237"/>
        <end position="255"/>
    </location>
</feature>
<feature type="transmembrane region" description="Helical" evidence="5">
    <location>
        <begin position="24"/>
        <end position="45"/>
    </location>
</feature>
<dbReference type="Pfam" id="PF07690">
    <property type="entry name" value="MFS_1"/>
    <property type="match status" value="1"/>
</dbReference>
<dbReference type="InterPro" id="IPR036259">
    <property type="entry name" value="MFS_trans_sf"/>
</dbReference>
<name>A0ABW2MF38_9ACTN</name>
<keyword evidence="3 5" id="KW-1133">Transmembrane helix</keyword>
<dbReference type="CDD" id="cd17504">
    <property type="entry name" value="MFS_MMR_MDR_like"/>
    <property type="match status" value="1"/>
</dbReference>
<evidence type="ECO:0000256" key="1">
    <source>
        <dbReference type="ARBA" id="ARBA00004651"/>
    </source>
</evidence>
<dbReference type="InterPro" id="IPR001958">
    <property type="entry name" value="Tet-R_TetA/multi-R_MdtG-like"/>
</dbReference>
<evidence type="ECO:0000313" key="8">
    <source>
        <dbReference type="Proteomes" id="UP001596509"/>
    </source>
</evidence>
<feature type="domain" description="Major facilitator superfamily (MFS) profile" evidence="6">
    <location>
        <begin position="21"/>
        <end position="470"/>
    </location>
</feature>
<dbReference type="PANTHER" id="PTHR23501">
    <property type="entry name" value="MAJOR FACILITATOR SUPERFAMILY"/>
    <property type="match status" value="1"/>
</dbReference>
<keyword evidence="2 5" id="KW-0812">Transmembrane</keyword>
<feature type="transmembrane region" description="Helical" evidence="5">
    <location>
        <begin position="145"/>
        <end position="166"/>
    </location>
</feature>
<dbReference type="PROSITE" id="PS50850">
    <property type="entry name" value="MFS"/>
    <property type="match status" value="1"/>
</dbReference>
<dbReference type="InterPro" id="IPR020846">
    <property type="entry name" value="MFS_dom"/>
</dbReference>